<keyword evidence="1" id="KW-1133">Transmembrane helix</keyword>
<evidence type="ECO:0000313" key="3">
    <source>
        <dbReference type="Proteomes" id="UP001596411"/>
    </source>
</evidence>
<evidence type="ECO:0000256" key="1">
    <source>
        <dbReference type="SAM" id="Phobius"/>
    </source>
</evidence>
<keyword evidence="3" id="KW-1185">Reference proteome</keyword>
<feature type="transmembrane region" description="Helical" evidence="1">
    <location>
        <begin position="101"/>
        <end position="125"/>
    </location>
</feature>
<dbReference type="EMBL" id="JBHSZP010000028">
    <property type="protein sequence ID" value="MFC7090790.1"/>
    <property type="molecule type" value="Genomic_DNA"/>
</dbReference>
<comment type="caution">
    <text evidence="2">The sequence shown here is derived from an EMBL/GenBank/DDBJ whole genome shotgun (WGS) entry which is preliminary data.</text>
</comment>
<dbReference type="RefSeq" id="WP_346063322.1">
    <property type="nucleotide sequence ID" value="NZ_BAAADR010000017.1"/>
</dbReference>
<evidence type="ECO:0008006" key="4">
    <source>
        <dbReference type="Google" id="ProtNLM"/>
    </source>
</evidence>
<organism evidence="2 3">
    <name type="scientific">Halomonas salifodinae</name>
    <dbReference type="NCBI Taxonomy" id="438745"/>
    <lineage>
        <taxon>Bacteria</taxon>
        <taxon>Pseudomonadati</taxon>
        <taxon>Pseudomonadota</taxon>
        <taxon>Gammaproteobacteria</taxon>
        <taxon>Oceanospirillales</taxon>
        <taxon>Halomonadaceae</taxon>
        <taxon>Halomonas</taxon>
    </lineage>
</organism>
<feature type="transmembrane region" description="Helical" evidence="1">
    <location>
        <begin position="74"/>
        <end position="95"/>
    </location>
</feature>
<sequence length="148" mass="16524">MSQLKNEIAPALLPAVISALIVCVVRFFTIPWSIWKGAALRLADMRHQDEAEKQTSDRTEFPVFDWLRTAWDGLIFLSWFVGVLISLMTFFTVAFSHFGSIIGGLSAMIGVLITTYFSVIGMSLAKEALIIILSIALNVERLSKDNRN</sequence>
<dbReference type="Proteomes" id="UP001596411">
    <property type="component" value="Unassembled WGS sequence"/>
</dbReference>
<name>A0ABW2EXT3_9GAMM</name>
<evidence type="ECO:0000313" key="2">
    <source>
        <dbReference type="EMBL" id="MFC7090790.1"/>
    </source>
</evidence>
<proteinExistence type="predicted"/>
<feature type="transmembrane region" description="Helical" evidence="1">
    <location>
        <begin position="12"/>
        <end position="35"/>
    </location>
</feature>
<accession>A0ABW2EXT3</accession>
<keyword evidence="1" id="KW-0472">Membrane</keyword>
<reference evidence="3" key="1">
    <citation type="journal article" date="2019" name="Int. J. Syst. Evol. Microbiol.">
        <title>The Global Catalogue of Microorganisms (GCM) 10K type strain sequencing project: providing services to taxonomists for standard genome sequencing and annotation.</title>
        <authorList>
            <consortium name="The Broad Institute Genomics Platform"/>
            <consortium name="The Broad Institute Genome Sequencing Center for Infectious Disease"/>
            <person name="Wu L."/>
            <person name="Ma J."/>
        </authorList>
    </citation>
    <scope>NUCLEOTIDE SEQUENCE [LARGE SCALE GENOMIC DNA]</scope>
    <source>
        <strain evidence="3">CGMCC 1.13666</strain>
    </source>
</reference>
<protein>
    <recommendedName>
        <fullName evidence="4">DUF2721 domain-containing protein</fullName>
    </recommendedName>
</protein>
<gene>
    <name evidence="2" type="ORF">ACFQH5_14645</name>
</gene>
<keyword evidence="1" id="KW-0812">Transmembrane</keyword>